<gene>
    <name evidence="1" type="ORF">F511_40380</name>
</gene>
<evidence type="ECO:0008006" key="3">
    <source>
        <dbReference type="Google" id="ProtNLM"/>
    </source>
</evidence>
<dbReference type="Pfam" id="PF10294">
    <property type="entry name" value="Methyltransf_16"/>
    <property type="match status" value="1"/>
</dbReference>
<dbReference type="Proteomes" id="UP000250235">
    <property type="component" value="Unassembled WGS sequence"/>
</dbReference>
<evidence type="ECO:0000313" key="2">
    <source>
        <dbReference type="Proteomes" id="UP000250235"/>
    </source>
</evidence>
<dbReference type="Gene3D" id="3.40.50.150">
    <property type="entry name" value="Vaccinia Virus protein VP39"/>
    <property type="match status" value="1"/>
</dbReference>
<dbReference type="InterPro" id="IPR038899">
    <property type="entry name" value="METTL22"/>
</dbReference>
<keyword evidence="2" id="KW-1185">Reference proteome</keyword>
<dbReference type="InterPro" id="IPR029063">
    <property type="entry name" value="SAM-dependent_MTases_sf"/>
</dbReference>
<dbReference type="EMBL" id="KV002032">
    <property type="protein sequence ID" value="KZV38200.1"/>
    <property type="molecule type" value="Genomic_DNA"/>
</dbReference>
<dbReference type="GO" id="GO:0005634">
    <property type="term" value="C:nucleus"/>
    <property type="evidence" value="ECO:0007669"/>
    <property type="project" value="TreeGrafter"/>
</dbReference>
<dbReference type="OrthoDB" id="46564at2759"/>
<organism evidence="1 2">
    <name type="scientific">Dorcoceras hygrometricum</name>
    <dbReference type="NCBI Taxonomy" id="472368"/>
    <lineage>
        <taxon>Eukaryota</taxon>
        <taxon>Viridiplantae</taxon>
        <taxon>Streptophyta</taxon>
        <taxon>Embryophyta</taxon>
        <taxon>Tracheophyta</taxon>
        <taxon>Spermatophyta</taxon>
        <taxon>Magnoliopsida</taxon>
        <taxon>eudicotyledons</taxon>
        <taxon>Gunneridae</taxon>
        <taxon>Pentapetalae</taxon>
        <taxon>asterids</taxon>
        <taxon>lamiids</taxon>
        <taxon>Lamiales</taxon>
        <taxon>Gesneriaceae</taxon>
        <taxon>Didymocarpoideae</taxon>
        <taxon>Trichosporeae</taxon>
        <taxon>Loxocarpinae</taxon>
        <taxon>Dorcoceras</taxon>
    </lineage>
</organism>
<name>A0A2Z7C183_9LAMI</name>
<dbReference type="SUPFAM" id="SSF53335">
    <property type="entry name" value="S-adenosyl-L-methionine-dependent methyltransferases"/>
    <property type="match status" value="1"/>
</dbReference>
<dbReference type="PANTHER" id="PTHR23108">
    <property type="entry name" value="METHYLTRANSFERASE-RELATED"/>
    <property type="match status" value="1"/>
</dbReference>
<dbReference type="PANTHER" id="PTHR23108:SF3">
    <property type="entry name" value="METHYLTRANSFERASE FAMILY PROTEIN"/>
    <property type="match status" value="1"/>
</dbReference>
<proteinExistence type="predicted"/>
<reference evidence="1 2" key="1">
    <citation type="journal article" date="2015" name="Proc. Natl. Acad. Sci. U.S.A.">
        <title>The resurrection genome of Boea hygrometrica: A blueprint for survival of dehydration.</title>
        <authorList>
            <person name="Xiao L."/>
            <person name="Yang G."/>
            <person name="Zhang L."/>
            <person name="Yang X."/>
            <person name="Zhao S."/>
            <person name="Ji Z."/>
            <person name="Zhou Q."/>
            <person name="Hu M."/>
            <person name="Wang Y."/>
            <person name="Chen M."/>
            <person name="Xu Y."/>
            <person name="Jin H."/>
            <person name="Xiao X."/>
            <person name="Hu G."/>
            <person name="Bao F."/>
            <person name="Hu Y."/>
            <person name="Wan P."/>
            <person name="Li L."/>
            <person name="Deng X."/>
            <person name="Kuang T."/>
            <person name="Xiang C."/>
            <person name="Zhu J.K."/>
            <person name="Oliver M.J."/>
            <person name="He Y."/>
        </authorList>
    </citation>
    <scope>NUCLEOTIDE SEQUENCE [LARGE SCALE GENOMIC DNA]</scope>
    <source>
        <strain evidence="2">cv. XS01</strain>
    </source>
</reference>
<evidence type="ECO:0000313" key="1">
    <source>
        <dbReference type="EMBL" id="KZV38200.1"/>
    </source>
</evidence>
<dbReference type="GO" id="GO:0008276">
    <property type="term" value="F:protein methyltransferase activity"/>
    <property type="evidence" value="ECO:0007669"/>
    <property type="project" value="InterPro"/>
</dbReference>
<accession>A0A2Z7C183</accession>
<dbReference type="AlphaFoldDB" id="A0A2Z7C183"/>
<protein>
    <recommendedName>
        <fullName evidence="3">Protein N-lysine methyltransferase METTL21A</fullName>
    </recommendedName>
</protein>
<dbReference type="InterPro" id="IPR019410">
    <property type="entry name" value="Methyltransf_16"/>
</dbReference>
<sequence length="254" mass="28220">MEEDDVVCLDASFFVNDNYQLTKFSFGSQVLELYCLQSASICMAADYDLTGQLVWPGAVLLNNFLSENEELLRGCSVIELGSGVGITGMLCHRFCREVVLTDHNDEILEKNIELHESSQESQAGLKSEKLEWGNSEQLEKILQDHPEGFDLILGADIYILIIVISCIIFQQCSIPSLFDTVEKILRVRQQGNCKFILAYVSRAKVMDALVISEAIRHGLLVSEVTGTRTIVKNLEGVIFEITCGRTQATGNSDS</sequence>